<dbReference type="EMBL" id="JACJPW010000058">
    <property type="protein sequence ID" value="MBD2183543.1"/>
    <property type="molecule type" value="Genomic_DNA"/>
</dbReference>
<keyword evidence="2" id="KW-0812">Transmembrane</keyword>
<reference evidence="3" key="1">
    <citation type="journal article" date="2015" name="ISME J.">
        <title>Draft Genome Sequence of Streptomyces incarnatus NRRL8089, which Produces the Nucleoside Antibiotic Sinefungin.</title>
        <authorList>
            <person name="Oshima K."/>
            <person name="Hattori M."/>
            <person name="Shimizu H."/>
            <person name="Fukuda K."/>
            <person name="Nemoto M."/>
            <person name="Inagaki K."/>
            <person name="Tamura T."/>
        </authorList>
    </citation>
    <scope>NUCLEOTIDE SEQUENCE</scope>
    <source>
        <strain evidence="3">FACHB-1375</strain>
    </source>
</reference>
<evidence type="ECO:0000313" key="4">
    <source>
        <dbReference type="Proteomes" id="UP000641646"/>
    </source>
</evidence>
<evidence type="ECO:0000313" key="3">
    <source>
        <dbReference type="EMBL" id="MBD2183543.1"/>
    </source>
</evidence>
<dbReference type="AlphaFoldDB" id="A0A926VI29"/>
<accession>A0A926VI29</accession>
<feature type="transmembrane region" description="Helical" evidence="2">
    <location>
        <begin position="123"/>
        <end position="146"/>
    </location>
</feature>
<sequence>MTEILNKYVKAFEQLKTEEALINKLAEEYGQLQLNVNRFTIQSFVTFLESTGRKASLSEKRIFQGIEILVQPIEYEDSVPETGEIKNYLEGGVKVAAKAAQIGGAPILAWLGGGALAAGGGGVALGTVVLGGAVILPALVIGSLLFSQKNAESAEYEAKLNQAITDIKSATKFAEEIKQRIIALRDTLKSLDSQAVEGINQLQSRPFDATRDAEKFQQVALLMKGLVETLKTPVLNSEGKLNLGTVTIIEKYCNLPGK</sequence>
<evidence type="ECO:0000256" key="1">
    <source>
        <dbReference type="SAM" id="Coils"/>
    </source>
</evidence>
<protein>
    <submittedName>
        <fullName evidence="3">Uncharacterized protein</fullName>
    </submittedName>
</protein>
<keyword evidence="2" id="KW-0472">Membrane</keyword>
<keyword evidence="2" id="KW-1133">Transmembrane helix</keyword>
<dbReference type="RefSeq" id="WP_190468075.1">
    <property type="nucleotide sequence ID" value="NZ_JACJPW010000058.1"/>
</dbReference>
<name>A0A926VI29_9CYAN</name>
<comment type="caution">
    <text evidence="3">The sequence shown here is derived from an EMBL/GenBank/DDBJ whole genome shotgun (WGS) entry which is preliminary data.</text>
</comment>
<keyword evidence="4" id="KW-1185">Reference proteome</keyword>
<organism evidence="3 4">
    <name type="scientific">Aerosakkonema funiforme FACHB-1375</name>
    <dbReference type="NCBI Taxonomy" id="2949571"/>
    <lineage>
        <taxon>Bacteria</taxon>
        <taxon>Bacillati</taxon>
        <taxon>Cyanobacteriota</taxon>
        <taxon>Cyanophyceae</taxon>
        <taxon>Oscillatoriophycideae</taxon>
        <taxon>Aerosakkonematales</taxon>
        <taxon>Aerosakkonemataceae</taxon>
        <taxon>Aerosakkonema</taxon>
    </lineage>
</organism>
<evidence type="ECO:0000256" key="2">
    <source>
        <dbReference type="SAM" id="Phobius"/>
    </source>
</evidence>
<keyword evidence="1" id="KW-0175">Coiled coil</keyword>
<proteinExistence type="predicted"/>
<dbReference type="Proteomes" id="UP000641646">
    <property type="component" value="Unassembled WGS sequence"/>
</dbReference>
<feature type="coiled-coil region" evidence="1">
    <location>
        <begin position="8"/>
        <end position="42"/>
    </location>
</feature>
<reference evidence="3" key="2">
    <citation type="submission" date="2020-08" db="EMBL/GenBank/DDBJ databases">
        <authorList>
            <person name="Chen M."/>
            <person name="Teng W."/>
            <person name="Zhao L."/>
            <person name="Hu C."/>
            <person name="Zhou Y."/>
            <person name="Han B."/>
            <person name="Song L."/>
            <person name="Shu W."/>
        </authorList>
    </citation>
    <scope>NUCLEOTIDE SEQUENCE</scope>
    <source>
        <strain evidence="3">FACHB-1375</strain>
    </source>
</reference>
<gene>
    <name evidence="3" type="ORF">H6G03_21195</name>
</gene>
<feature type="transmembrane region" description="Helical" evidence="2">
    <location>
        <begin position="95"/>
        <end position="117"/>
    </location>
</feature>